<proteinExistence type="predicted"/>
<evidence type="ECO:0000313" key="3">
    <source>
        <dbReference type="EMBL" id="MDM9630410.1"/>
    </source>
</evidence>
<dbReference type="InterPro" id="IPR007730">
    <property type="entry name" value="SPOR-like_dom"/>
</dbReference>
<reference evidence="3" key="1">
    <citation type="submission" date="2023-06" db="EMBL/GenBank/DDBJ databases">
        <title>Robiginitalea aurantiacus sp. nov. and Algoriphagus sediminis sp. nov., isolated from coastal sediment.</title>
        <authorList>
            <person name="Zhou Z.Y."/>
            <person name="An J."/>
            <person name="Jia Y.W."/>
            <person name="Du Z.J."/>
        </authorList>
    </citation>
    <scope>NUCLEOTIDE SEQUENCE</scope>
    <source>
        <strain evidence="3">M39</strain>
    </source>
</reference>
<comment type="caution">
    <text evidence="3">The sequence shown here is derived from an EMBL/GenBank/DDBJ whole genome shotgun (WGS) entry which is preliminary data.</text>
</comment>
<name>A0ABT7WBX1_9FLAO</name>
<dbReference type="PROSITE" id="PS51724">
    <property type="entry name" value="SPOR"/>
    <property type="match status" value="1"/>
</dbReference>
<accession>A0ABT7WBX1</accession>
<dbReference type="InterPro" id="IPR036680">
    <property type="entry name" value="SPOR-like_sf"/>
</dbReference>
<dbReference type="SUPFAM" id="SSF110997">
    <property type="entry name" value="Sporulation related repeat"/>
    <property type="match status" value="1"/>
</dbReference>
<keyword evidence="1" id="KW-0732">Signal</keyword>
<dbReference type="EMBL" id="JAUDUY010000001">
    <property type="protein sequence ID" value="MDM9630410.1"/>
    <property type="molecule type" value="Genomic_DNA"/>
</dbReference>
<feature type="domain" description="SPOR" evidence="2">
    <location>
        <begin position="43"/>
        <end position="121"/>
    </location>
</feature>
<feature type="signal peptide" evidence="1">
    <location>
        <begin position="1"/>
        <end position="20"/>
    </location>
</feature>
<dbReference type="RefSeq" id="WP_289723768.1">
    <property type="nucleotide sequence ID" value="NZ_JAUDUY010000001.1"/>
</dbReference>
<dbReference type="Gene3D" id="3.30.70.1070">
    <property type="entry name" value="Sporulation related repeat"/>
    <property type="match status" value="1"/>
</dbReference>
<keyword evidence="4" id="KW-1185">Reference proteome</keyword>
<evidence type="ECO:0000256" key="1">
    <source>
        <dbReference type="SAM" id="SignalP"/>
    </source>
</evidence>
<evidence type="ECO:0000259" key="2">
    <source>
        <dbReference type="PROSITE" id="PS51724"/>
    </source>
</evidence>
<evidence type="ECO:0000313" key="4">
    <source>
        <dbReference type="Proteomes" id="UP001174839"/>
    </source>
</evidence>
<protein>
    <submittedName>
        <fullName evidence="3">SPOR domain-containing protein</fullName>
    </submittedName>
</protein>
<dbReference type="Pfam" id="PF05036">
    <property type="entry name" value="SPOR"/>
    <property type="match status" value="1"/>
</dbReference>
<gene>
    <name evidence="3" type="ORF">QU605_02955</name>
</gene>
<organism evidence="3 4">
    <name type="scientific">Robiginitalea aurantiaca</name>
    <dbReference type="NCBI Taxonomy" id="3056915"/>
    <lineage>
        <taxon>Bacteria</taxon>
        <taxon>Pseudomonadati</taxon>
        <taxon>Bacteroidota</taxon>
        <taxon>Flavobacteriia</taxon>
        <taxon>Flavobacteriales</taxon>
        <taxon>Flavobacteriaceae</taxon>
        <taxon>Robiginitalea</taxon>
    </lineage>
</organism>
<sequence>MYKLLFISLFTVCFTLNLQAQQGSVSIEQDPQIKKLLDIYKQGKANALYYTIQIGFGSYDEAEELKQEAEIEFPEYDPKIVFDSPTYRVQVGQFTDRLEAEKKFLEVRQRFPGALLLRPESGNR</sequence>
<dbReference type="Proteomes" id="UP001174839">
    <property type="component" value="Unassembled WGS sequence"/>
</dbReference>
<feature type="chain" id="PRO_5046155765" evidence="1">
    <location>
        <begin position="21"/>
        <end position="124"/>
    </location>
</feature>